<evidence type="ECO:0000313" key="2">
    <source>
        <dbReference type="EMBL" id="KNZ59506.1"/>
    </source>
</evidence>
<dbReference type="VEuPathDB" id="FungiDB:VP01_1716g2"/>
<gene>
    <name evidence="2" type="ORF">VP01_1716g2</name>
</gene>
<comment type="caution">
    <text evidence="2">The sequence shown here is derived from an EMBL/GenBank/DDBJ whole genome shotgun (WGS) entry which is preliminary data.</text>
</comment>
<dbReference type="AlphaFoldDB" id="A0A0L6VFE5"/>
<proteinExistence type="predicted"/>
<dbReference type="EMBL" id="LAVV01006522">
    <property type="protein sequence ID" value="KNZ59506.1"/>
    <property type="molecule type" value="Genomic_DNA"/>
</dbReference>
<accession>A0A0L6VFE5</accession>
<evidence type="ECO:0000256" key="1">
    <source>
        <dbReference type="SAM" id="MobiDB-lite"/>
    </source>
</evidence>
<reference evidence="2 3" key="1">
    <citation type="submission" date="2015-08" db="EMBL/GenBank/DDBJ databases">
        <title>Next Generation Sequencing and Analysis of the Genome of Puccinia sorghi L Schw, the Causal Agent of Maize Common Rust.</title>
        <authorList>
            <person name="Rochi L."/>
            <person name="Burguener G."/>
            <person name="Darino M."/>
            <person name="Turjanski A."/>
            <person name="Kreff E."/>
            <person name="Dieguez M.J."/>
            <person name="Sacco F."/>
        </authorList>
    </citation>
    <scope>NUCLEOTIDE SEQUENCE [LARGE SCALE GENOMIC DNA]</scope>
    <source>
        <strain evidence="2 3">RO10H11247</strain>
    </source>
</reference>
<keyword evidence="3" id="KW-1185">Reference proteome</keyword>
<protein>
    <submittedName>
        <fullName evidence="2">Uncharacterized protein</fullName>
    </submittedName>
</protein>
<feature type="region of interest" description="Disordered" evidence="1">
    <location>
        <begin position="1"/>
        <end position="23"/>
    </location>
</feature>
<name>A0A0L6VFE5_9BASI</name>
<dbReference type="Proteomes" id="UP000037035">
    <property type="component" value="Unassembled WGS sequence"/>
</dbReference>
<organism evidence="2 3">
    <name type="scientific">Puccinia sorghi</name>
    <dbReference type="NCBI Taxonomy" id="27349"/>
    <lineage>
        <taxon>Eukaryota</taxon>
        <taxon>Fungi</taxon>
        <taxon>Dikarya</taxon>
        <taxon>Basidiomycota</taxon>
        <taxon>Pucciniomycotina</taxon>
        <taxon>Pucciniomycetes</taxon>
        <taxon>Pucciniales</taxon>
        <taxon>Pucciniaceae</taxon>
        <taxon>Puccinia</taxon>
    </lineage>
</organism>
<sequence length="459" mass="52105">MIDDNGSCGSGRGSRSRSRSLDDNNMWGRCGRGIAGWTATKKERRRTIKILVSCDHASDFQITHPLRALGTKHTVGQDDEMGAGEEASGGAEFCLNKKKNAFQAGVEAQQRVVAGRAREEVVGGRELALGGPAQNISCDSASQRTTKYSDITKRHKKVFFLLRKETECVAGLAGGTGSLMSGDLALFKARFPAPKCRKVKYHSGLLAWVCVDGASKAEAEQGPRMWSEPMRSAACVPAATRRWTSTSSATRTDHTVAVMDSMTKKLHMFLSSSWTQRKMSERTSWEKSHRMRLKRWCGKEREDLMGLLLVTSWVKQARYKLFKLWFKDYLKVMENYTILLLGNTDLIHSQSYNQHVFWVMRKKKKCYETRTPTVFSRCAFHPQQQLTFHRYFPNPCDLLYTTIKPASNHTLEVVGSLIQAQDNPELFIPHQTILMQICKFSVCINFTFFYYPQKFVILF</sequence>
<evidence type="ECO:0000313" key="3">
    <source>
        <dbReference type="Proteomes" id="UP000037035"/>
    </source>
</evidence>